<gene>
    <name evidence="2" type="ORF">DNTS_015269</name>
</gene>
<dbReference type="InterPro" id="IPR039220">
    <property type="entry name" value="FAM3"/>
</dbReference>
<reference evidence="2 3" key="1">
    <citation type="journal article" date="2019" name="Sci. Data">
        <title>Hybrid genome assembly and annotation of Danionella translucida.</title>
        <authorList>
            <person name="Kadobianskyi M."/>
            <person name="Schulze L."/>
            <person name="Schuelke M."/>
            <person name="Judkewitz B."/>
        </authorList>
    </citation>
    <scope>NUCLEOTIDE SEQUENCE [LARGE SCALE GENOMIC DNA]</scope>
    <source>
        <strain evidence="2 3">Bolton</strain>
    </source>
</reference>
<evidence type="ECO:0000256" key="1">
    <source>
        <dbReference type="SAM" id="Phobius"/>
    </source>
</evidence>
<keyword evidence="1" id="KW-0812">Transmembrane</keyword>
<dbReference type="OrthoDB" id="440755at2759"/>
<evidence type="ECO:0000313" key="2">
    <source>
        <dbReference type="EMBL" id="TRY56150.1"/>
    </source>
</evidence>
<dbReference type="Proteomes" id="UP000316079">
    <property type="component" value="Unassembled WGS sequence"/>
</dbReference>
<keyword evidence="1" id="KW-0472">Membrane</keyword>
<protein>
    <recommendedName>
        <fullName evidence="4">ILEI/PANDER domain-containing protein</fullName>
    </recommendedName>
</protein>
<evidence type="ECO:0000313" key="3">
    <source>
        <dbReference type="Proteomes" id="UP000316079"/>
    </source>
</evidence>
<comment type="caution">
    <text evidence="2">The sequence shown here is derived from an EMBL/GenBank/DDBJ whole genome shotgun (WGS) entry which is preliminary data.</text>
</comment>
<dbReference type="PANTHER" id="PTHR14592">
    <property type="entry name" value="UNCHARACTERIZED FAM3"/>
    <property type="match status" value="1"/>
</dbReference>
<evidence type="ECO:0008006" key="4">
    <source>
        <dbReference type="Google" id="ProtNLM"/>
    </source>
</evidence>
<dbReference type="STRING" id="623744.A0A553MSJ5"/>
<name>A0A553MSJ5_9TELE</name>
<organism evidence="2 3">
    <name type="scientific">Danionella cerebrum</name>
    <dbReference type="NCBI Taxonomy" id="2873325"/>
    <lineage>
        <taxon>Eukaryota</taxon>
        <taxon>Metazoa</taxon>
        <taxon>Chordata</taxon>
        <taxon>Craniata</taxon>
        <taxon>Vertebrata</taxon>
        <taxon>Euteleostomi</taxon>
        <taxon>Actinopterygii</taxon>
        <taxon>Neopterygii</taxon>
        <taxon>Teleostei</taxon>
        <taxon>Ostariophysi</taxon>
        <taxon>Cypriniformes</taxon>
        <taxon>Danionidae</taxon>
        <taxon>Danioninae</taxon>
        <taxon>Danionella</taxon>
    </lineage>
</organism>
<proteinExistence type="predicted"/>
<sequence>MMIYIRRVGPLVLHKRQKQKKIFKFLFMVAALIISISLVFKLLRVSPDVTLAHLMERSVEGAVMVQFKPDDQKNDDVEELIEFLESIKDGSLIKFRDNWVFVGGKKTIAEIYFEQHIKNDRETNKYDAWPEMIEMEGCIPKLD</sequence>
<dbReference type="EMBL" id="SRMA01027294">
    <property type="protein sequence ID" value="TRY56150.1"/>
    <property type="molecule type" value="Genomic_DNA"/>
</dbReference>
<accession>A0A553MSJ5</accession>
<keyword evidence="1" id="KW-1133">Transmembrane helix</keyword>
<dbReference type="AlphaFoldDB" id="A0A553MSJ5"/>
<keyword evidence="3" id="KW-1185">Reference proteome</keyword>
<feature type="transmembrane region" description="Helical" evidence="1">
    <location>
        <begin position="21"/>
        <end position="43"/>
    </location>
</feature>